<proteinExistence type="predicted"/>
<keyword evidence="2" id="KW-1185">Reference proteome</keyword>
<reference evidence="1 2" key="1">
    <citation type="submission" date="2021-03" db="EMBL/GenBank/DDBJ databases">
        <title>Sequencing the genomes of 1000 actinobacteria strains.</title>
        <authorList>
            <person name="Klenk H.-P."/>
        </authorList>
    </citation>
    <scope>NUCLEOTIDE SEQUENCE [LARGE SCALE GENOMIC DNA]</scope>
    <source>
        <strain evidence="1 2">DSM 16005</strain>
    </source>
</reference>
<gene>
    <name evidence="1" type="ORF">JOF48_002826</name>
</gene>
<comment type="caution">
    <text evidence="1">The sequence shown here is derived from an EMBL/GenBank/DDBJ whole genome shotgun (WGS) entry which is preliminary data.</text>
</comment>
<name>A0ABS4Z003_9MICC</name>
<protein>
    <submittedName>
        <fullName evidence="1">Uncharacterized protein</fullName>
    </submittedName>
</protein>
<dbReference type="EMBL" id="JAGIOI010000001">
    <property type="protein sequence ID" value="MBP2414027.1"/>
    <property type="molecule type" value="Genomic_DNA"/>
</dbReference>
<evidence type="ECO:0000313" key="1">
    <source>
        <dbReference type="EMBL" id="MBP2414027.1"/>
    </source>
</evidence>
<dbReference type="RefSeq" id="WP_209681686.1">
    <property type="nucleotide sequence ID" value="NZ_JAGIOI010000001.1"/>
</dbReference>
<organism evidence="1 2">
    <name type="scientific">Arthrobacter stackebrandtii</name>
    <dbReference type="NCBI Taxonomy" id="272161"/>
    <lineage>
        <taxon>Bacteria</taxon>
        <taxon>Bacillati</taxon>
        <taxon>Actinomycetota</taxon>
        <taxon>Actinomycetes</taxon>
        <taxon>Micrococcales</taxon>
        <taxon>Micrococcaceae</taxon>
        <taxon>Arthrobacter</taxon>
    </lineage>
</organism>
<accession>A0ABS4Z003</accession>
<sequence>MLVESKHEPGQLAAWLADAGLALRPFMGPRSGRGRLSVVLLGSGNEQEAALTIATLLDSSFQDFRVELPAGMLKQGTEIGRWLAGDDRFSDASVFAKHVAQSETVLVLPAGLLLTKYSIEAIYEALQQPGTSVVRTVVPGRPQALEFWDAQFLRNEGFEQAEAAARRAGAERWIDGAALGLHFVGEPAPKVFFRRGAAERHIVDVNVLPGPPKQGRGGAKGARHYARAILRRLKALGNRAGGTAARG</sequence>
<dbReference type="Proteomes" id="UP000711614">
    <property type="component" value="Unassembled WGS sequence"/>
</dbReference>
<evidence type="ECO:0000313" key="2">
    <source>
        <dbReference type="Proteomes" id="UP000711614"/>
    </source>
</evidence>